<dbReference type="EMBL" id="MUBJ01000039">
    <property type="protein sequence ID" value="OTA14255.1"/>
    <property type="molecule type" value="Genomic_DNA"/>
</dbReference>
<comment type="caution">
    <text evidence="1">The sequence shown here is derived from an EMBL/GenBank/DDBJ whole genome shotgun (WGS) entry which is preliminary data.</text>
</comment>
<evidence type="ECO:0000313" key="1">
    <source>
        <dbReference type="EMBL" id="OTA14255.1"/>
    </source>
</evidence>
<dbReference type="AlphaFoldDB" id="A0A1Y2S6N6"/>
<organism evidence="1 2">
    <name type="scientific">Xenorhabdus vietnamensis</name>
    <dbReference type="NCBI Taxonomy" id="351656"/>
    <lineage>
        <taxon>Bacteria</taxon>
        <taxon>Pseudomonadati</taxon>
        <taxon>Pseudomonadota</taxon>
        <taxon>Gammaproteobacteria</taxon>
        <taxon>Enterobacterales</taxon>
        <taxon>Morganellaceae</taxon>
        <taxon>Xenorhabdus</taxon>
    </lineage>
</organism>
<accession>A0A1Y2S6N6</accession>
<evidence type="ECO:0000313" key="2">
    <source>
        <dbReference type="Proteomes" id="UP000194350"/>
    </source>
</evidence>
<protein>
    <submittedName>
        <fullName evidence="1">Uncharacterized protein</fullName>
    </submittedName>
</protein>
<name>A0A1Y2S6N6_9GAMM</name>
<reference evidence="1 2" key="1">
    <citation type="submission" date="2016-10" db="EMBL/GenBank/DDBJ databases">
        <title>Systematic genetic and metabolomic analysis of Xenorhabdus and Photorhabdus spp., highlights the requirements for a dual symbiotic and pathogenic life style.</title>
        <authorList>
            <person name="Tobias N.J."/>
            <person name="Wolff H."/>
            <person name="Djahanschiri B."/>
            <person name="Pidot S.J."/>
            <person name="Stinear T.P."/>
            <person name="Ebersberger I."/>
            <person name="Bode H.B."/>
        </authorList>
    </citation>
    <scope>NUCLEOTIDE SEQUENCE [LARGE SCALE GENOMIC DNA]</scope>
    <source>
        <strain evidence="1 2">DSM 22392</strain>
    </source>
</reference>
<proteinExistence type="predicted"/>
<dbReference type="Proteomes" id="UP000194350">
    <property type="component" value="Unassembled WGS sequence"/>
</dbReference>
<keyword evidence="2" id="KW-1185">Reference proteome</keyword>
<dbReference type="STRING" id="351656.Xvie_03866"/>
<gene>
    <name evidence="1" type="ORF">Xvie_03866</name>
</gene>
<sequence length="50" mass="5566">MEPLLLSDFKTNAAVQEQDTPHIAEYAVLYIFGGSGLEPMMERAPQELLT</sequence>